<accession>A0A482VQN0</accession>
<dbReference type="GO" id="GO:0003677">
    <property type="term" value="F:DNA binding"/>
    <property type="evidence" value="ECO:0007669"/>
    <property type="project" value="InterPro"/>
</dbReference>
<dbReference type="Proteomes" id="UP000292052">
    <property type="component" value="Unassembled WGS sequence"/>
</dbReference>
<reference evidence="2 3" key="1">
    <citation type="submission" date="2017-03" db="EMBL/GenBank/DDBJ databases">
        <title>Genome of the blue death feigning beetle - Asbolus verrucosus.</title>
        <authorList>
            <person name="Rider S.D."/>
        </authorList>
    </citation>
    <scope>NUCLEOTIDE SEQUENCE [LARGE SCALE GENOMIC DNA]</scope>
    <source>
        <strain evidence="2">Butters</strain>
        <tissue evidence="2">Head and leg muscle</tissue>
    </source>
</reference>
<feature type="non-terminal residue" evidence="2">
    <location>
        <position position="102"/>
    </location>
</feature>
<dbReference type="OrthoDB" id="6759321at2759"/>
<dbReference type="InterPro" id="IPR011010">
    <property type="entry name" value="DNA_brk_join_enz"/>
</dbReference>
<dbReference type="InterPro" id="IPR013762">
    <property type="entry name" value="Integrase-like_cat_sf"/>
</dbReference>
<dbReference type="GO" id="GO:0006310">
    <property type="term" value="P:DNA recombination"/>
    <property type="evidence" value="ECO:0007669"/>
    <property type="project" value="UniProtKB-KW"/>
</dbReference>
<dbReference type="EMBL" id="QDEB01074577">
    <property type="protein sequence ID" value="RZC35054.1"/>
    <property type="molecule type" value="Genomic_DNA"/>
</dbReference>
<dbReference type="Gene3D" id="1.10.443.10">
    <property type="entry name" value="Intergrase catalytic core"/>
    <property type="match status" value="1"/>
</dbReference>
<name>A0A482VQN0_ASBVE</name>
<gene>
    <name evidence="2" type="ORF">BDFB_008178</name>
</gene>
<evidence type="ECO:0000313" key="2">
    <source>
        <dbReference type="EMBL" id="RZC35054.1"/>
    </source>
</evidence>
<dbReference type="AlphaFoldDB" id="A0A482VQN0"/>
<dbReference type="GO" id="GO:0015074">
    <property type="term" value="P:DNA integration"/>
    <property type="evidence" value="ECO:0007669"/>
    <property type="project" value="InterPro"/>
</dbReference>
<proteinExistence type="predicted"/>
<evidence type="ECO:0000313" key="3">
    <source>
        <dbReference type="Proteomes" id="UP000292052"/>
    </source>
</evidence>
<organism evidence="2 3">
    <name type="scientific">Asbolus verrucosus</name>
    <name type="common">Desert ironclad beetle</name>
    <dbReference type="NCBI Taxonomy" id="1661398"/>
    <lineage>
        <taxon>Eukaryota</taxon>
        <taxon>Metazoa</taxon>
        <taxon>Ecdysozoa</taxon>
        <taxon>Arthropoda</taxon>
        <taxon>Hexapoda</taxon>
        <taxon>Insecta</taxon>
        <taxon>Pterygota</taxon>
        <taxon>Neoptera</taxon>
        <taxon>Endopterygota</taxon>
        <taxon>Coleoptera</taxon>
        <taxon>Polyphaga</taxon>
        <taxon>Cucujiformia</taxon>
        <taxon>Tenebrionidae</taxon>
        <taxon>Pimeliinae</taxon>
        <taxon>Asbolus</taxon>
    </lineage>
</organism>
<sequence>RSKLTTLLKKLTGRYKPKKSNIFEQHDVIRFLKQASDNDYLFMKCTIKPVGINTFYKIPENIASFLKLANSEVHTGHCFRRSAVTMLSNSRADLTTIKRMGG</sequence>
<dbReference type="SUPFAM" id="SSF56349">
    <property type="entry name" value="DNA breaking-rejoining enzymes"/>
    <property type="match status" value="1"/>
</dbReference>
<dbReference type="STRING" id="1661398.A0A482VQN0"/>
<evidence type="ECO:0000256" key="1">
    <source>
        <dbReference type="ARBA" id="ARBA00023172"/>
    </source>
</evidence>
<protein>
    <submittedName>
        <fullName evidence="2">Phage integrase domain containing protein</fullName>
    </submittedName>
</protein>
<keyword evidence="1" id="KW-0233">DNA recombination</keyword>
<comment type="caution">
    <text evidence="2">The sequence shown here is derived from an EMBL/GenBank/DDBJ whole genome shotgun (WGS) entry which is preliminary data.</text>
</comment>
<feature type="non-terminal residue" evidence="2">
    <location>
        <position position="1"/>
    </location>
</feature>
<keyword evidence="3" id="KW-1185">Reference proteome</keyword>